<gene>
    <name evidence="3" type="ORF">F8B43_3355</name>
</gene>
<dbReference type="CDD" id="cd00093">
    <property type="entry name" value="HTH_XRE"/>
    <property type="match status" value="1"/>
</dbReference>
<dbReference type="EMBL" id="WEKV01000010">
    <property type="protein sequence ID" value="KAB7785322.1"/>
    <property type="molecule type" value="Genomic_DNA"/>
</dbReference>
<dbReference type="RefSeq" id="WP_152277652.1">
    <property type="nucleotide sequence ID" value="NZ_WEKV01000010.1"/>
</dbReference>
<evidence type="ECO:0000313" key="4">
    <source>
        <dbReference type="Proteomes" id="UP000469949"/>
    </source>
</evidence>
<sequence length="128" mass="14063">MKPQIIRTETGEELVVLTRREYDALVAAIDDEEVEDRAAAQLADAYLAEEEAGRGAAIPHWFVKLVVQYGSPVAAARAHHGSTLAGLADATGIPQDTLIRFERAEADPDDEQRHRIASHTGIEPDWLH</sequence>
<dbReference type="PROSITE" id="PS50943">
    <property type="entry name" value="HTH_CROC1"/>
    <property type="match status" value="1"/>
</dbReference>
<dbReference type="GO" id="GO:0003677">
    <property type="term" value="F:DNA binding"/>
    <property type="evidence" value="ECO:0007669"/>
    <property type="project" value="InterPro"/>
</dbReference>
<dbReference type="Gene3D" id="1.10.260.40">
    <property type="entry name" value="lambda repressor-like DNA-binding domains"/>
    <property type="match status" value="1"/>
</dbReference>
<proteinExistence type="predicted"/>
<evidence type="ECO:0000256" key="1">
    <source>
        <dbReference type="SAM" id="MobiDB-lite"/>
    </source>
</evidence>
<name>A0A833MXK2_9HYPH</name>
<feature type="region of interest" description="Disordered" evidence="1">
    <location>
        <begin position="104"/>
        <end position="128"/>
    </location>
</feature>
<dbReference type="Proteomes" id="UP000469949">
    <property type="component" value="Unassembled WGS sequence"/>
</dbReference>
<dbReference type="InterPro" id="IPR010982">
    <property type="entry name" value="Lambda_DNA-bd_dom_sf"/>
</dbReference>
<dbReference type="AlphaFoldDB" id="A0A833MXK2"/>
<dbReference type="Pfam" id="PF01381">
    <property type="entry name" value="HTH_3"/>
    <property type="match status" value="1"/>
</dbReference>
<feature type="compositionally biased region" description="Basic and acidic residues" evidence="1">
    <location>
        <begin position="104"/>
        <end position="114"/>
    </location>
</feature>
<dbReference type="InterPro" id="IPR001387">
    <property type="entry name" value="Cro/C1-type_HTH"/>
</dbReference>
<evidence type="ECO:0000259" key="2">
    <source>
        <dbReference type="PROSITE" id="PS50943"/>
    </source>
</evidence>
<protein>
    <recommendedName>
        <fullName evidence="2">HTH cro/C1-type domain-containing protein</fullName>
    </recommendedName>
</protein>
<evidence type="ECO:0000313" key="3">
    <source>
        <dbReference type="EMBL" id="KAB7785322.1"/>
    </source>
</evidence>
<feature type="domain" description="HTH cro/C1-type" evidence="2">
    <location>
        <begin position="73"/>
        <end position="127"/>
    </location>
</feature>
<comment type="caution">
    <text evidence="3">The sequence shown here is derived from an EMBL/GenBank/DDBJ whole genome shotgun (WGS) entry which is preliminary data.</text>
</comment>
<accession>A0A833MXK2</accession>
<reference evidence="3 4" key="1">
    <citation type="submission" date="2019-10" db="EMBL/GenBank/DDBJ databases">
        <title>Draft Genome Sequence of the Caffeine Degrading Methylotroph Methylorubrum populi PINKEL.</title>
        <authorList>
            <person name="Dawson S.C."/>
            <person name="Zhang X."/>
            <person name="Wright M.E."/>
            <person name="Sharma G."/>
            <person name="Langner J.T."/>
            <person name="Ditty J.L."/>
            <person name="Subuyuj G.A."/>
        </authorList>
    </citation>
    <scope>NUCLEOTIDE SEQUENCE [LARGE SCALE GENOMIC DNA]</scope>
    <source>
        <strain evidence="3 4">Pinkel</strain>
    </source>
</reference>
<dbReference type="SUPFAM" id="SSF47413">
    <property type="entry name" value="lambda repressor-like DNA-binding domains"/>
    <property type="match status" value="1"/>
</dbReference>
<dbReference type="SMART" id="SM00530">
    <property type="entry name" value="HTH_XRE"/>
    <property type="match status" value="1"/>
</dbReference>
<organism evidence="3 4">
    <name type="scientific">Methylorubrum populi</name>
    <dbReference type="NCBI Taxonomy" id="223967"/>
    <lineage>
        <taxon>Bacteria</taxon>
        <taxon>Pseudomonadati</taxon>
        <taxon>Pseudomonadota</taxon>
        <taxon>Alphaproteobacteria</taxon>
        <taxon>Hyphomicrobiales</taxon>
        <taxon>Methylobacteriaceae</taxon>
        <taxon>Methylorubrum</taxon>
    </lineage>
</organism>